<dbReference type="GO" id="GO:0005044">
    <property type="term" value="F:scavenger receptor activity"/>
    <property type="evidence" value="ECO:0007669"/>
    <property type="project" value="InterPro"/>
</dbReference>
<dbReference type="PANTHER" id="PTHR24043:SF8">
    <property type="entry name" value="EGF-LIKE DOMAIN-CONTAINING PROTEIN"/>
    <property type="match status" value="1"/>
</dbReference>
<dbReference type="GeneID" id="106063981"/>
<keyword evidence="3" id="KW-1185">Reference proteome</keyword>
<organism evidence="3 4">
    <name type="scientific">Biomphalaria glabrata</name>
    <name type="common">Bloodfluke planorb</name>
    <name type="synonym">Freshwater snail</name>
    <dbReference type="NCBI Taxonomy" id="6526"/>
    <lineage>
        <taxon>Eukaryota</taxon>
        <taxon>Metazoa</taxon>
        <taxon>Spiralia</taxon>
        <taxon>Lophotrochozoa</taxon>
        <taxon>Mollusca</taxon>
        <taxon>Gastropoda</taxon>
        <taxon>Heterobranchia</taxon>
        <taxon>Euthyneura</taxon>
        <taxon>Panpulmonata</taxon>
        <taxon>Hygrophila</taxon>
        <taxon>Lymnaeoidea</taxon>
        <taxon>Planorbidae</taxon>
        <taxon>Biomphalaria</taxon>
    </lineage>
</organism>
<sequence length="591" mass="64804">MSLAKYFKVVCLAMMVVDTFQQGCEKNFFGNKCRFMCRCDNNRCQTDGSCDKGQSCTQPYFGHLCQYVSLTDSAEAPQRFPCSTDPTKVVFTIKLKETILFTFLGVQFDEFLLLPLMYRRNNVSLNFKLGQVTIDCFKKEIWEISDSYVELRCSNQFLFDQVILSGSGVGYICRVFVSGGRNVARSLFSPQEGQSGDLFYNQRMLILDGETGDRSQCPKIKRTDKLLHWMWPSDTSSPFRIHRIILYTASGAKRQMSGLSIKLTSAKSTSLQNVTYADDNKHVMTLSSQSDATSLAILLKGQDFISLCELEVYGDCMSGKSGLDCSSTCSHCNSGRCHVSGQCLGCVTEFGITVCRPICSKCPSDTNCNGECKSECTLGYTGPDCLQSCLNCGGAGACDKDTGQCKENCIDGFRGLNCHDKCWNCAGNGDCNRYNGSCHSGCTTGYRGDACFLNCGHCGGTRSCDRYTGVCSSSCLPGYKGEDCSQECTNCVRRNCSGLKGTCVNGCIDGYFGDDCEQECVNCAGSKECHQKTGVCTEGCASGFYQESCTEECLHCGGRGFCHRETGECSEGCVPDFHGNRCDSEYHSSRE</sequence>
<feature type="signal peptide" evidence="2">
    <location>
        <begin position="1"/>
        <end position="19"/>
    </location>
</feature>
<keyword evidence="2" id="KW-0732">Signal</keyword>
<reference evidence="4" key="1">
    <citation type="submission" date="2025-08" db="UniProtKB">
        <authorList>
            <consortium name="RefSeq"/>
        </authorList>
    </citation>
    <scope>IDENTIFICATION</scope>
</reference>
<dbReference type="InterPro" id="IPR042635">
    <property type="entry name" value="MEGF10/SREC1/2-like"/>
</dbReference>
<dbReference type="AlphaFoldDB" id="A0A9W3ACM2"/>
<feature type="chain" id="PRO_5040806094" evidence="2">
    <location>
        <begin position="20"/>
        <end position="591"/>
    </location>
</feature>
<protein>
    <submittedName>
        <fullName evidence="4">Low-density lipoprotein receptor-related protein-like isoform X2</fullName>
    </submittedName>
</protein>
<dbReference type="RefSeq" id="XP_055884971.1">
    <property type="nucleotide sequence ID" value="XM_056028996.1"/>
</dbReference>
<evidence type="ECO:0000313" key="3">
    <source>
        <dbReference type="Proteomes" id="UP001165740"/>
    </source>
</evidence>
<gene>
    <name evidence="4" type="primary">LOC106063981</name>
</gene>
<evidence type="ECO:0000256" key="2">
    <source>
        <dbReference type="SAM" id="SignalP"/>
    </source>
</evidence>
<dbReference type="Proteomes" id="UP001165740">
    <property type="component" value="Chromosome 5"/>
</dbReference>
<evidence type="ECO:0000256" key="1">
    <source>
        <dbReference type="ARBA" id="ARBA00022536"/>
    </source>
</evidence>
<name>A0A9W3ACM2_BIOGL</name>
<accession>A0A9W3ACM2</accession>
<dbReference type="PANTHER" id="PTHR24043">
    <property type="entry name" value="SCAVENGER RECEPTOR CLASS F"/>
    <property type="match status" value="1"/>
</dbReference>
<dbReference type="Gene3D" id="2.60.120.260">
    <property type="entry name" value="Galactose-binding domain-like"/>
    <property type="match status" value="1"/>
</dbReference>
<keyword evidence="1" id="KW-0245">EGF-like domain</keyword>
<evidence type="ECO:0000313" key="4">
    <source>
        <dbReference type="RefSeq" id="XP_055884971.1"/>
    </source>
</evidence>
<proteinExistence type="predicted"/>